<dbReference type="SUPFAM" id="SSF49329">
    <property type="entry name" value="Cu,Zn superoxide dismutase-like"/>
    <property type="match status" value="1"/>
</dbReference>
<gene>
    <name evidence="3" type="ORF">GCM10022399_28590</name>
</gene>
<dbReference type="InterPro" id="IPR036423">
    <property type="entry name" value="SOD-like_Cu/Zn_dom_sf"/>
</dbReference>
<dbReference type="Gene3D" id="2.60.40.200">
    <property type="entry name" value="Superoxide dismutase, copper/zinc binding domain"/>
    <property type="match status" value="1"/>
</dbReference>
<evidence type="ECO:0000313" key="4">
    <source>
        <dbReference type="Proteomes" id="UP001501468"/>
    </source>
</evidence>
<accession>A0ABP7DWS6</accession>
<protein>
    <recommendedName>
        <fullName evidence="5">CHRD domain-containing protein</fullName>
    </recommendedName>
</protein>
<name>A0ABP7DWS6_9MICO</name>
<comment type="similarity">
    <text evidence="1">Belongs to the Cu-Zn superoxide dismutase family.</text>
</comment>
<keyword evidence="4" id="KW-1185">Reference proteome</keyword>
<evidence type="ECO:0008006" key="5">
    <source>
        <dbReference type="Google" id="ProtNLM"/>
    </source>
</evidence>
<evidence type="ECO:0000313" key="3">
    <source>
        <dbReference type="EMBL" id="GAA3710031.1"/>
    </source>
</evidence>
<keyword evidence="2" id="KW-0732">Signal</keyword>
<comment type="caution">
    <text evidence="3">The sequence shown here is derived from an EMBL/GenBank/DDBJ whole genome shotgun (WGS) entry which is preliminary data.</text>
</comment>
<evidence type="ECO:0000256" key="2">
    <source>
        <dbReference type="SAM" id="SignalP"/>
    </source>
</evidence>
<sequence length="216" mass="21994">MQKRLKIAFAVPVTLLLSAGAAAAVSAGNFQADLLPVPHDHVADGGSNVTGHAALRLTGRTLDITLNASGLTPNEPHAMHIHGLTQSKNECPTLAADASTGDPIDPGSFVAGTPDGLVSLGEGAPDYGPIDVSMTVVGDTSPSSGLSLERFLSADANGNLAYHRSVVVPKDVAKNLTNLHIVLHGADLPGDADHSSLSSLFEATLPVACGEITTAR</sequence>
<reference evidence="4" key="1">
    <citation type="journal article" date="2019" name="Int. J. Syst. Evol. Microbiol.">
        <title>The Global Catalogue of Microorganisms (GCM) 10K type strain sequencing project: providing services to taxonomists for standard genome sequencing and annotation.</title>
        <authorList>
            <consortium name="The Broad Institute Genomics Platform"/>
            <consortium name="The Broad Institute Genome Sequencing Center for Infectious Disease"/>
            <person name="Wu L."/>
            <person name="Ma J."/>
        </authorList>
    </citation>
    <scope>NUCLEOTIDE SEQUENCE [LARGE SCALE GENOMIC DNA]</scope>
    <source>
        <strain evidence="4">JCM 17125</strain>
    </source>
</reference>
<proteinExistence type="inferred from homology"/>
<dbReference type="Proteomes" id="UP001501468">
    <property type="component" value="Unassembled WGS sequence"/>
</dbReference>
<evidence type="ECO:0000256" key="1">
    <source>
        <dbReference type="ARBA" id="ARBA00010457"/>
    </source>
</evidence>
<dbReference type="EMBL" id="BAABDC010000004">
    <property type="protein sequence ID" value="GAA3710031.1"/>
    <property type="molecule type" value="Genomic_DNA"/>
</dbReference>
<dbReference type="RefSeq" id="WP_344947738.1">
    <property type="nucleotide sequence ID" value="NZ_BAABDC010000004.1"/>
</dbReference>
<feature type="chain" id="PRO_5046851602" description="CHRD domain-containing protein" evidence="2">
    <location>
        <begin position="24"/>
        <end position="216"/>
    </location>
</feature>
<organism evidence="3 4">
    <name type="scientific">Terrabacter ginsenosidimutans</name>
    <dbReference type="NCBI Taxonomy" id="490575"/>
    <lineage>
        <taxon>Bacteria</taxon>
        <taxon>Bacillati</taxon>
        <taxon>Actinomycetota</taxon>
        <taxon>Actinomycetes</taxon>
        <taxon>Micrococcales</taxon>
        <taxon>Intrasporangiaceae</taxon>
        <taxon>Terrabacter</taxon>
    </lineage>
</organism>
<feature type="signal peptide" evidence="2">
    <location>
        <begin position="1"/>
        <end position="23"/>
    </location>
</feature>